<accession>A0A0K2T0I4</accession>
<dbReference type="AlphaFoldDB" id="A0A0K2T0I4"/>
<dbReference type="EMBL" id="HACA01002178">
    <property type="protein sequence ID" value="CDW19539.1"/>
    <property type="molecule type" value="Transcribed_RNA"/>
</dbReference>
<sequence>MFICDVVVVLLIHRVKNFSSQKRKTLSKFLLAEIRCLVLLRDFEPMSFRFENNKMCTTR</sequence>
<name>A0A0K2T0I4_LEPSM</name>
<organism evidence="1">
    <name type="scientific">Lepeophtheirus salmonis</name>
    <name type="common">Salmon louse</name>
    <name type="synonym">Caligus salmonis</name>
    <dbReference type="NCBI Taxonomy" id="72036"/>
    <lineage>
        <taxon>Eukaryota</taxon>
        <taxon>Metazoa</taxon>
        <taxon>Ecdysozoa</taxon>
        <taxon>Arthropoda</taxon>
        <taxon>Crustacea</taxon>
        <taxon>Multicrustacea</taxon>
        <taxon>Hexanauplia</taxon>
        <taxon>Copepoda</taxon>
        <taxon>Siphonostomatoida</taxon>
        <taxon>Caligidae</taxon>
        <taxon>Lepeophtheirus</taxon>
    </lineage>
</organism>
<evidence type="ECO:0000313" key="1">
    <source>
        <dbReference type="EMBL" id="CDW19539.1"/>
    </source>
</evidence>
<reference evidence="1" key="1">
    <citation type="submission" date="2014-05" db="EMBL/GenBank/DDBJ databases">
        <authorList>
            <person name="Chronopoulou M."/>
        </authorList>
    </citation>
    <scope>NUCLEOTIDE SEQUENCE</scope>
    <source>
        <tissue evidence="1">Whole organism</tissue>
    </source>
</reference>
<proteinExistence type="predicted"/>
<protein>
    <submittedName>
        <fullName evidence="1">Uncharacterized protein</fullName>
    </submittedName>
</protein>